<reference evidence="8 9" key="1">
    <citation type="submission" date="2019-09" db="EMBL/GenBank/DDBJ databases">
        <title>Distinct polysaccharide growth profiles of human intestinal Prevotella copri isolates.</title>
        <authorList>
            <person name="Fehlner-Peach H."/>
            <person name="Magnabosco C."/>
            <person name="Raghavan V."/>
            <person name="Scher J.U."/>
            <person name="Tett A."/>
            <person name="Cox L.M."/>
            <person name="Gottsegen C."/>
            <person name="Watters A."/>
            <person name="Wiltshire- Gordon J.D."/>
            <person name="Segata N."/>
            <person name="Bonneau R."/>
            <person name="Littman D.R."/>
        </authorList>
    </citation>
    <scope>NUCLEOTIDE SEQUENCE [LARGE SCALE GENOMIC DNA]</scope>
    <source>
        <strain evidence="9">iAA917</strain>
    </source>
</reference>
<keyword evidence="5 6" id="KW-0472">Membrane</keyword>
<dbReference type="Pfam" id="PF03772">
    <property type="entry name" value="Competence"/>
    <property type="match status" value="1"/>
</dbReference>
<feature type="transmembrane region" description="Helical" evidence="6">
    <location>
        <begin position="37"/>
        <end position="58"/>
    </location>
</feature>
<evidence type="ECO:0000313" key="8">
    <source>
        <dbReference type="EMBL" id="MQP14586.1"/>
    </source>
</evidence>
<feature type="transmembrane region" description="Helical" evidence="6">
    <location>
        <begin position="328"/>
        <end position="348"/>
    </location>
</feature>
<dbReference type="OrthoDB" id="9761531at2"/>
<dbReference type="InterPro" id="IPR052159">
    <property type="entry name" value="Competence_DNA_uptake"/>
</dbReference>
<comment type="subcellular location">
    <subcellularLocation>
        <location evidence="1">Cell membrane</location>
        <topology evidence="1">Multi-pass membrane protein</topology>
    </subcellularLocation>
</comment>
<feature type="transmembrane region" description="Helical" evidence="6">
    <location>
        <begin position="297"/>
        <end position="316"/>
    </location>
</feature>
<organism evidence="8 9">
    <name type="scientific">Segatella copri</name>
    <dbReference type="NCBI Taxonomy" id="165179"/>
    <lineage>
        <taxon>Bacteria</taxon>
        <taxon>Pseudomonadati</taxon>
        <taxon>Bacteroidota</taxon>
        <taxon>Bacteroidia</taxon>
        <taxon>Bacteroidales</taxon>
        <taxon>Prevotellaceae</taxon>
        <taxon>Segatella</taxon>
    </lineage>
</organism>
<dbReference type="Proteomes" id="UP000477980">
    <property type="component" value="Unassembled WGS sequence"/>
</dbReference>
<gene>
    <name evidence="8" type="ORF">F7D25_09235</name>
</gene>
<dbReference type="GO" id="GO:0005886">
    <property type="term" value="C:plasma membrane"/>
    <property type="evidence" value="ECO:0007669"/>
    <property type="project" value="UniProtKB-SubCell"/>
</dbReference>
<dbReference type="EMBL" id="VZAH01000090">
    <property type="protein sequence ID" value="MQP14586.1"/>
    <property type="molecule type" value="Genomic_DNA"/>
</dbReference>
<evidence type="ECO:0000313" key="9">
    <source>
        <dbReference type="Proteomes" id="UP000477980"/>
    </source>
</evidence>
<feature type="transmembrane region" description="Helical" evidence="6">
    <location>
        <begin position="227"/>
        <end position="243"/>
    </location>
</feature>
<feature type="transmembrane region" description="Helical" evidence="6">
    <location>
        <begin position="430"/>
        <end position="449"/>
    </location>
</feature>
<keyword evidence="4 6" id="KW-1133">Transmembrane helix</keyword>
<dbReference type="PANTHER" id="PTHR30619">
    <property type="entry name" value="DNA INTERNALIZATION/COMPETENCE PROTEIN COMEC/REC2"/>
    <property type="match status" value="1"/>
</dbReference>
<comment type="caution">
    <text evidence="8">The sequence shown here is derived from an EMBL/GenBank/DDBJ whole genome shotgun (WGS) entry which is preliminary data.</text>
</comment>
<evidence type="ECO:0000256" key="4">
    <source>
        <dbReference type="ARBA" id="ARBA00022989"/>
    </source>
</evidence>
<feature type="transmembrane region" description="Helical" evidence="6">
    <location>
        <begin position="354"/>
        <end position="379"/>
    </location>
</feature>
<keyword evidence="3 6" id="KW-0812">Transmembrane</keyword>
<sequence>MRSPIRELDYPNLLSGFSFLNEPENTAKMDRNKRLPVTPLMFFSLILSLSIITARYSYDYFSTRYWLIAAIIAIALAGCCYVLYETRQLFRLFFRKIKQLVLLQSLLLSLCLFCLGGFITSHHIDKTKTPGSIMTYQSLSPIDRTILASRSFRQQLEQQLHTYHIDGQDFAVISAMAMGDKGSLDRETKESFSISGTSHILAVSGLHIGIIFQLFVILLGGKRRSRPTIALSLIAVWAYVVFIGFPPSAVRSASMLSIYSFCLLALRPDLSLNTLALAYVIMLFLNPFHLFDISFQMSFLAVASILIFYPPLFGLLKSHGKIIRCLWGLFSVSLAAQIGTLPLIVYYFGRISCYSLLTSFIAIPAATLILYLCALLLLLSPLTYISSLASVGTWLLQHVAAVLASITQATHTAFRLTSLLPGASIDHLHLSLLQLMLLYLAVVSGYLVLAKWNQIREKIYKIRHSHALPF</sequence>
<evidence type="ECO:0000259" key="7">
    <source>
        <dbReference type="Pfam" id="PF03772"/>
    </source>
</evidence>
<dbReference type="PANTHER" id="PTHR30619:SF1">
    <property type="entry name" value="RECOMBINATION PROTEIN 2"/>
    <property type="match status" value="1"/>
</dbReference>
<evidence type="ECO:0000256" key="3">
    <source>
        <dbReference type="ARBA" id="ARBA00022692"/>
    </source>
</evidence>
<protein>
    <submittedName>
        <fullName evidence="8">ComEC/Rec2 family competence protein</fullName>
    </submittedName>
</protein>
<name>A0A6G1VLZ3_9BACT</name>
<dbReference type="AlphaFoldDB" id="A0A6G1VLZ3"/>
<proteinExistence type="predicted"/>
<keyword evidence="2" id="KW-1003">Cell membrane</keyword>
<dbReference type="InterPro" id="IPR004477">
    <property type="entry name" value="ComEC_N"/>
</dbReference>
<feature type="transmembrane region" description="Helical" evidence="6">
    <location>
        <begin position="200"/>
        <end position="220"/>
    </location>
</feature>
<evidence type="ECO:0000256" key="2">
    <source>
        <dbReference type="ARBA" id="ARBA00022475"/>
    </source>
</evidence>
<accession>A0A6G1VLZ3</accession>
<evidence type="ECO:0000256" key="1">
    <source>
        <dbReference type="ARBA" id="ARBA00004651"/>
    </source>
</evidence>
<evidence type="ECO:0000256" key="6">
    <source>
        <dbReference type="SAM" id="Phobius"/>
    </source>
</evidence>
<feature type="transmembrane region" description="Helical" evidence="6">
    <location>
        <begin position="105"/>
        <end position="124"/>
    </location>
</feature>
<feature type="transmembrane region" description="Helical" evidence="6">
    <location>
        <begin position="391"/>
        <end position="410"/>
    </location>
</feature>
<feature type="transmembrane region" description="Helical" evidence="6">
    <location>
        <begin position="64"/>
        <end position="84"/>
    </location>
</feature>
<evidence type="ECO:0000256" key="5">
    <source>
        <dbReference type="ARBA" id="ARBA00023136"/>
    </source>
</evidence>
<dbReference type="NCBIfam" id="TIGR00360">
    <property type="entry name" value="ComEC_N-term"/>
    <property type="match status" value="1"/>
</dbReference>
<feature type="domain" description="ComEC/Rec2-related protein" evidence="7">
    <location>
        <begin position="176"/>
        <end position="451"/>
    </location>
</feature>